<proteinExistence type="predicted"/>
<gene>
    <name evidence="3" type="ORF">HMPREF0444_1073</name>
</gene>
<dbReference type="SUPFAM" id="SSF52218">
    <property type="entry name" value="Flavoproteins"/>
    <property type="match status" value="1"/>
</dbReference>
<organism evidence="3 4">
    <name type="scientific">Granulicatella adiacens ATCC 49175</name>
    <dbReference type="NCBI Taxonomy" id="638301"/>
    <lineage>
        <taxon>Bacteria</taxon>
        <taxon>Bacillati</taxon>
        <taxon>Bacillota</taxon>
        <taxon>Bacilli</taxon>
        <taxon>Lactobacillales</taxon>
        <taxon>Carnobacteriaceae</taxon>
        <taxon>Granulicatella</taxon>
    </lineage>
</organism>
<dbReference type="EMBL" id="ACKZ01000020">
    <property type="protein sequence ID" value="EEW36855.1"/>
    <property type="molecule type" value="Genomic_DNA"/>
</dbReference>
<protein>
    <submittedName>
        <fullName evidence="3">Flavodoxin-like protein</fullName>
    </submittedName>
</protein>
<feature type="domain" description="Flavodoxin-like fold" evidence="2">
    <location>
        <begin position="1"/>
        <end position="167"/>
    </location>
</feature>
<dbReference type="Gene3D" id="3.40.50.360">
    <property type="match status" value="1"/>
</dbReference>
<dbReference type="HOGENOM" id="CLU_058643_0_0_9"/>
<dbReference type="InterPro" id="IPR029039">
    <property type="entry name" value="Flavoprotein-like_sf"/>
</dbReference>
<comment type="caution">
    <text evidence="3">The sequence shown here is derived from an EMBL/GenBank/DDBJ whole genome shotgun (WGS) entry which is preliminary data.</text>
</comment>
<dbReference type="GeneID" id="78411830"/>
<evidence type="ECO:0000259" key="2">
    <source>
        <dbReference type="Pfam" id="PF02525"/>
    </source>
</evidence>
<keyword evidence="1" id="KW-0560">Oxidoreductase</keyword>
<dbReference type="RefSeq" id="WP_005607206.1">
    <property type="nucleotide sequence ID" value="NZ_CP102283.1"/>
</dbReference>
<dbReference type="GO" id="GO:0009055">
    <property type="term" value="F:electron transfer activity"/>
    <property type="evidence" value="ECO:0007669"/>
    <property type="project" value="TreeGrafter"/>
</dbReference>
<reference evidence="3 4" key="1">
    <citation type="submission" date="2009-08" db="EMBL/GenBank/DDBJ databases">
        <authorList>
            <person name="Muzny D."/>
            <person name="Qin X."/>
            <person name="Deng J."/>
            <person name="Jiang H."/>
            <person name="Liu Y."/>
            <person name="Qu J."/>
            <person name="Song X.-Z."/>
            <person name="Zhang L."/>
            <person name="Thornton R."/>
            <person name="Coyle M."/>
            <person name="Francisco L."/>
            <person name="Jackson L."/>
            <person name="Javaid M."/>
            <person name="Korchina V."/>
            <person name="Kovar C."/>
            <person name="Mata R."/>
            <person name="Mathew T."/>
            <person name="Ngo R."/>
            <person name="Nguyen L."/>
            <person name="Nguyen N."/>
            <person name="Okwuonu G."/>
            <person name="Ongeri F."/>
            <person name="Pham C."/>
            <person name="Simmons D."/>
            <person name="Wilczek-Boney K."/>
            <person name="Hale W."/>
            <person name="Jakkamsetti A."/>
            <person name="Pham P."/>
            <person name="Ruth R."/>
            <person name="San Lucas F."/>
            <person name="Warren J."/>
            <person name="Zhang J."/>
            <person name="Zhao Z."/>
            <person name="Zhou C."/>
            <person name="Zhu D."/>
            <person name="Lee S."/>
            <person name="Bess C."/>
            <person name="Blankenburg K."/>
            <person name="Forbes L."/>
            <person name="Fu Q."/>
            <person name="Gubbala S."/>
            <person name="Hirani K."/>
            <person name="Jayaseelan J.C."/>
            <person name="Lara F."/>
            <person name="Munidasa M."/>
            <person name="Palculict T."/>
            <person name="Patil S."/>
            <person name="Pu L.-L."/>
            <person name="Saada N."/>
            <person name="Tang L."/>
            <person name="Weissenberger G."/>
            <person name="Zhu Y."/>
            <person name="Hemphill L."/>
            <person name="Shang Y."/>
            <person name="Youmans B."/>
            <person name="Ayvaz T."/>
            <person name="Ross M."/>
            <person name="Santibanez J."/>
            <person name="Aqrawi P."/>
            <person name="Gross S."/>
            <person name="Joshi V."/>
            <person name="Fowler G."/>
            <person name="Nazareth L."/>
            <person name="Reid J."/>
            <person name="Worley K."/>
            <person name="Petrosino J."/>
            <person name="Highlander S."/>
            <person name="Gibbs R."/>
        </authorList>
    </citation>
    <scope>NUCLEOTIDE SEQUENCE [LARGE SCALE GENOMIC DNA]</scope>
    <source>
        <strain evidence="3 4">ATCC 49175</strain>
    </source>
</reference>
<dbReference type="InterPro" id="IPR003680">
    <property type="entry name" value="Flavodoxin_fold"/>
</dbReference>
<dbReference type="eggNOG" id="COG2249">
    <property type="taxonomic scope" value="Bacteria"/>
</dbReference>
<dbReference type="STRING" id="638301.HMPREF0444_1073"/>
<name>C8NGM8_9LACT</name>
<sequence>MKTMVVISHPTIQTSSSQQFFLATLKGEEAITIRYMDEVWSERKPHFTRATEEKALLESGTKRLILQFPMYWYQAPAVMKEWIDTVMSKSAPFAKQIKELGIVVTLGVKEEAFRAGGKEQFTISELMRPFQALANAMGWKYLPIFEVHQFDYKTEEAKQALLVEYLQYVTKEHHGTLKNAEDWFIERAQSMKGAEWEQIAEWIKENQDERMELEMHLSAWEESQYGDY</sequence>
<evidence type="ECO:0000313" key="3">
    <source>
        <dbReference type="EMBL" id="EEW36855.1"/>
    </source>
</evidence>
<dbReference type="AlphaFoldDB" id="C8NGM8"/>
<dbReference type="InterPro" id="IPR046980">
    <property type="entry name" value="KefG/KefF"/>
</dbReference>
<keyword evidence="4" id="KW-1185">Reference proteome</keyword>
<evidence type="ECO:0000313" key="4">
    <source>
        <dbReference type="Proteomes" id="UP000005926"/>
    </source>
</evidence>
<accession>C8NGM8</accession>
<dbReference type="Proteomes" id="UP000005926">
    <property type="component" value="Unassembled WGS sequence"/>
</dbReference>
<evidence type="ECO:0000256" key="1">
    <source>
        <dbReference type="ARBA" id="ARBA00023002"/>
    </source>
</evidence>
<dbReference type="GO" id="GO:0003955">
    <property type="term" value="F:NAD(P)H dehydrogenase (quinone) activity"/>
    <property type="evidence" value="ECO:0007669"/>
    <property type="project" value="TreeGrafter"/>
</dbReference>
<dbReference type="Pfam" id="PF02525">
    <property type="entry name" value="Flavodoxin_2"/>
    <property type="match status" value="1"/>
</dbReference>
<dbReference type="GO" id="GO:0010181">
    <property type="term" value="F:FMN binding"/>
    <property type="evidence" value="ECO:0007669"/>
    <property type="project" value="TreeGrafter"/>
</dbReference>
<dbReference type="PANTHER" id="PTHR47307">
    <property type="entry name" value="GLUTATHIONE-REGULATED POTASSIUM-EFFLUX SYSTEM ANCILLARY PROTEIN KEFG"/>
    <property type="match status" value="1"/>
</dbReference>
<dbReference type="PANTHER" id="PTHR47307:SF1">
    <property type="entry name" value="GLUTATHIONE-REGULATED POTASSIUM-EFFLUX SYSTEM ANCILLARY PROTEIN KEFG"/>
    <property type="match status" value="1"/>
</dbReference>